<feature type="domain" description="ABC-2 type transporter transmembrane" evidence="6">
    <location>
        <begin position="16"/>
        <end position="423"/>
    </location>
</feature>
<dbReference type="Proteomes" id="UP000199268">
    <property type="component" value="Unassembled WGS sequence"/>
</dbReference>
<keyword evidence="4 5" id="KW-0472">Membrane</keyword>
<dbReference type="InterPro" id="IPR013525">
    <property type="entry name" value="ABC2_TM"/>
</dbReference>
<dbReference type="PANTHER" id="PTHR43077">
    <property type="entry name" value="TRANSPORT PERMEASE YVFS-RELATED"/>
    <property type="match status" value="1"/>
</dbReference>
<accession>A0A1C3ZVX1</accession>
<feature type="transmembrane region" description="Helical" evidence="5">
    <location>
        <begin position="351"/>
        <end position="376"/>
    </location>
</feature>
<keyword evidence="8" id="KW-1185">Reference proteome</keyword>
<evidence type="ECO:0000256" key="4">
    <source>
        <dbReference type="ARBA" id="ARBA00023136"/>
    </source>
</evidence>
<gene>
    <name evidence="7" type="ORF">GA0061074_10314</name>
</gene>
<feature type="transmembrane region" description="Helical" evidence="5">
    <location>
        <begin position="322"/>
        <end position="344"/>
    </location>
</feature>
<dbReference type="PANTHER" id="PTHR43077:SF5">
    <property type="entry name" value="PHAGE INFECTION PROTEIN"/>
    <property type="match status" value="1"/>
</dbReference>
<dbReference type="Gene3D" id="3.40.1710.10">
    <property type="entry name" value="abc type-2 transporter like domain"/>
    <property type="match status" value="1"/>
</dbReference>
<keyword evidence="2 5" id="KW-0812">Transmembrane</keyword>
<evidence type="ECO:0000313" key="8">
    <source>
        <dbReference type="Proteomes" id="UP000199268"/>
    </source>
</evidence>
<evidence type="ECO:0000256" key="3">
    <source>
        <dbReference type="ARBA" id="ARBA00022989"/>
    </source>
</evidence>
<evidence type="ECO:0000256" key="1">
    <source>
        <dbReference type="ARBA" id="ARBA00004141"/>
    </source>
</evidence>
<name>A0A1C3ZVX1_9LACO</name>
<keyword evidence="3 5" id="KW-1133">Transmembrane helix</keyword>
<sequence length="439" mass="48382">MKFKQFISSKGPILALVVGLLYGIIVFFIYYSGYSAVPNNVDELPVTMVNQDQKSNTLTKQIKKALPYKHIKSTTNLSNAKKALNNRDTFLIINIPKNFANDISANKQPNLNFYINESNQTSVVSAMKSTATTIGNTVQQQIGVQKGTLLIAKPQLESLQQQLKQDQATAKAKINQQKQVISTAPAEQQAALTQKLEEQTNQAQVKAQQTATEKKDKIISNAQSQAQPLINNININIERQNKVDTGLNNSLAPFFANLSIYLGSLIGALILYNTYAKFAPQIGRFKAFANLELTMFLEAIIIAGVVSWAISAMIGTGNFGELWLSHLLTIFAAYNFNSIMLLILGQVGTALNIFLTMLQVVAGAGMVPVATMNTFFKSIHSFTPMYYGITNDFNAMYGGTTTSSLWYSFIALIVGIIVINLIIVTFKKQQTMLRFDKLG</sequence>
<dbReference type="Pfam" id="PF12698">
    <property type="entry name" value="ABC2_membrane_3"/>
    <property type="match status" value="1"/>
</dbReference>
<dbReference type="AlphaFoldDB" id="A0A1C3ZVX1"/>
<evidence type="ECO:0000259" key="6">
    <source>
        <dbReference type="Pfam" id="PF12698"/>
    </source>
</evidence>
<proteinExistence type="predicted"/>
<reference evidence="8" key="1">
    <citation type="submission" date="2016-08" db="EMBL/GenBank/DDBJ databases">
        <authorList>
            <person name="Varghese N."/>
            <person name="Submissions Spin"/>
        </authorList>
    </citation>
    <scope>NUCLEOTIDE SEQUENCE [LARGE SCALE GENOMIC DNA]</scope>
    <source>
        <strain evidence="8">R-53094</strain>
    </source>
</reference>
<protein>
    <submittedName>
        <fullName evidence="7">ABC-2 family transporter protein</fullName>
    </submittedName>
</protein>
<evidence type="ECO:0000313" key="7">
    <source>
        <dbReference type="EMBL" id="SCB86445.1"/>
    </source>
</evidence>
<dbReference type="EMBL" id="FMAO01000003">
    <property type="protein sequence ID" value="SCB86445.1"/>
    <property type="molecule type" value="Genomic_DNA"/>
</dbReference>
<feature type="transmembrane region" description="Helical" evidence="5">
    <location>
        <begin position="254"/>
        <end position="275"/>
    </location>
</feature>
<dbReference type="InterPro" id="IPR051328">
    <property type="entry name" value="T7SS_ABC-Transporter"/>
</dbReference>
<evidence type="ECO:0000256" key="2">
    <source>
        <dbReference type="ARBA" id="ARBA00022692"/>
    </source>
</evidence>
<comment type="subcellular location">
    <subcellularLocation>
        <location evidence="1">Membrane</location>
        <topology evidence="1">Multi-pass membrane protein</topology>
    </subcellularLocation>
</comment>
<dbReference type="OrthoDB" id="2208410at2"/>
<evidence type="ECO:0000256" key="5">
    <source>
        <dbReference type="SAM" id="Phobius"/>
    </source>
</evidence>
<dbReference type="RefSeq" id="WP_092461790.1">
    <property type="nucleotide sequence ID" value="NZ_BJEE01000004.1"/>
</dbReference>
<dbReference type="GO" id="GO:0016020">
    <property type="term" value="C:membrane"/>
    <property type="evidence" value="ECO:0007669"/>
    <property type="project" value="UniProtKB-SubCell"/>
</dbReference>
<dbReference type="STRING" id="1505725.GA0061074_10314"/>
<organism evidence="7 8">
    <name type="scientific">Weissella bombi</name>
    <dbReference type="NCBI Taxonomy" id="1505725"/>
    <lineage>
        <taxon>Bacteria</taxon>
        <taxon>Bacillati</taxon>
        <taxon>Bacillota</taxon>
        <taxon>Bacilli</taxon>
        <taxon>Lactobacillales</taxon>
        <taxon>Lactobacillaceae</taxon>
        <taxon>Weissella</taxon>
    </lineage>
</organism>
<feature type="transmembrane region" description="Helical" evidence="5">
    <location>
        <begin position="12"/>
        <end position="31"/>
    </location>
</feature>
<feature type="transmembrane region" description="Helical" evidence="5">
    <location>
        <begin position="405"/>
        <end position="426"/>
    </location>
</feature>
<feature type="transmembrane region" description="Helical" evidence="5">
    <location>
        <begin position="287"/>
        <end position="310"/>
    </location>
</feature>
<dbReference type="GO" id="GO:0140359">
    <property type="term" value="F:ABC-type transporter activity"/>
    <property type="evidence" value="ECO:0007669"/>
    <property type="project" value="InterPro"/>
</dbReference>